<feature type="domain" description="MARVEL" evidence="7">
    <location>
        <begin position="47"/>
        <end position="176"/>
    </location>
</feature>
<keyword evidence="9" id="KW-1185">Reference proteome</keyword>
<reference evidence="8" key="1">
    <citation type="submission" date="2025-08" db="UniProtKB">
        <authorList>
            <consortium name="Ensembl"/>
        </authorList>
    </citation>
    <scope>IDENTIFICATION</scope>
</reference>
<name>A0A8C4Q0I2_EPTBU</name>
<dbReference type="InterPro" id="IPR050578">
    <property type="entry name" value="MARVEL-CKLF_proteins"/>
</dbReference>
<reference evidence="8" key="2">
    <citation type="submission" date="2025-09" db="UniProtKB">
        <authorList>
            <consortium name="Ensembl"/>
        </authorList>
    </citation>
    <scope>IDENTIFICATION</scope>
</reference>
<dbReference type="Pfam" id="PF01284">
    <property type="entry name" value="MARVEL"/>
    <property type="match status" value="1"/>
</dbReference>
<evidence type="ECO:0000259" key="7">
    <source>
        <dbReference type="PROSITE" id="PS51225"/>
    </source>
</evidence>
<dbReference type="PROSITE" id="PS51225">
    <property type="entry name" value="MARVEL"/>
    <property type="match status" value="1"/>
</dbReference>
<evidence type="ECO:0000256" key="2">
    <source>
        <dbReference type="ARBA" id="ARBA00022692"/>
    </source>
</evidence>
<organism evidence="8 9">
    <name type="scientific">Eptatretus burgeri</name>
    <name type="common">Inshore hagfish</name>
    <dbReference type="NCBI Taxonomy" id="7764"/>
    <lineage>
        <taxon>Eukaryota</taxon>
        <taxon>Metazoa</taxon>
        <taxon>Chordata</taxon>
        <taxon>Craniata</taxon>
        <taxon>Vertebrata</taxon>
        <taxon>Cyclostomata</taxon>
        <taxon>Myxini</taxon>
        <taxon>Myxiniformes</taxon>
        <taxon>Myxinidae</taxon>
        <taxon>Eptatretinae</taxon>
        <taxon>Eptatretus</taxon>
    </lineage>
</organism>
<keyword evidence="2 5" id="KW-0812">Transmembrane</keyword>
<evidence type="ECO:0000313" key="8">
    <source>
        <dbReference type="Ensembl" id="ENSEBUP00000008143.1"/>
    </source>
</evidence>
<dbReference type="PANTHER" id="PTHR22776:SF29">
    <property type="entry name" value="CKLF-LIKE MARVEL TRANSMEMBRANE DOMAIN-CONTAINING PROTEIN 4"/>
    <property type="match status" value="1"/>
</dbReference>
<dbReference type="PANTHER" id="PTHR22776">
    <property type="entry name" value="MARVEL-CONTAINING POTENTIAL LIPID RAFT-ASSOCIATED PROTEIN"/>
    <property type="match status" value="1"/>
</dbReference>
<dbReference type="OMA" id="HECASFR"/>
<dbReference type="Ensembl" id="ENSEBUT00000008635.1">
    <property type="protein sequence ID" value="ENSEBUP00000008143.1"/>
    <property type="gene ID" value="ENSEBUG00000005295.1"/>
</dbReference>
<comment type="subcellular location">
    <subcellularLocation>
        <location evidence="1">Membrane</location>
        <topology evidence="1">Multi-pass membrane protein</topology>
    </subcellularLocation>
</comment>
<dbReference type="InterPro" id="IPR008253">
    <property type="entry name" value="Marvel"/>
</dbReference>
<evidence type="ECO:0000256" key="4">
    <source>
        <dbReference type="ARBA" id="ARBA00023136"/>
    </source>
</evidence>
<evidence type="ECO:0000256" key="6">
    <source>
        <dbReference type="SAM" id="Phobius"/>
    </source>
</evidence>
<accession>A0A8C4Q0I2</accession>
<evidence type="ECO:0000256" key="1">
    <source>
        <dbReference type="ARBA" id="ARBA00004141"/>
    </source>
</evidence>
<evidence type="ECO:0000313" key="9">
    <source>
        <dbReference type="Proteomes" id="UP000694388"/>
    </source>
</evidence>
<feature type="transmembrane region" description="Helical" evidence="6">
    <location>
        <begin position="54"/>
        <end position="73"/>
    </location>
</feature>
<feature type="transmembrane region" description="Helical" evidence="6">
    <location>
        <begin position="123"/>
        <end position="143"/>
    </location>
</feature>
<sequence>MALHAGNGVEDPVVSGSTIVTASTNQPSAEPPVLVRHSWTPNCDISYIRSLPGALKILEMVLLFLGFICSASASPSACVHCSALFFSLFTFSIIFVVTGAMLLTFAISLHVRLPLVNWPFVDLGNMSISTGLLFILSIMLSALHGRSTSEVSAMIFAWLVFLTYTANCVLFWHLWRQGCALHRVAVWSMGGSPGEGSEYLRARTITREANTTPMNRNNDEAMTAAWQASSSLVKCHELQTRVDEF</sequence>
<keyword evidence="4 5" id="KW-0472">Membrane</keyword>
<protein>
    <recommendedName>
        <fullName evidence="7">MARVEL domain-containing protein</fullName>
    </recommendedName>
</protein>
<keyword evidence="3 6" id="KW-1133">Transmembrane helix</keyword>
<dbReference type="AlphaFoldDB" id="A0A8C4Q0I2"/>
<dbReference type="Proteomes" id="UP000694388">
    <property type="component" value="Unplaced"/>
</dbReference>
<feature type="transmembrane region" description="Helical" evidence="6">
    <location>
        <begin position="85"/>
        <end position="111"/>
    </location>
</feature>
<evidence type="ECO:0000256" key="5">
    <source>
        <dbReference type="PROSITE-ProRule" id="PRU00581"/>
    </source>
</evidence>
<feature type="transmembrane region" description="Helical" evidence="6">
    <location>
        <begin position="155"/>
        <end position="175"/>
    </location>
</feature>
<dbReference type="GO" id="GO:0016020">
    <property type="term" value="C:membrane"/>
    <property type="evidence" value="ECO:0007669"/>
    <property type="project" value="UniProtKB-SubCell"/>
</dbReference>
<evidence type="ECO:0000256" key="3">
    <source>
        <dbReference type="ARBA" id="ARBA00022989"/>
    </source>
</evidence>
<dbReference type="GeneTree" id="ENSGT00940000159573"/>
<proteinExistence type="predicted"/>